<comment type="function">
    <text evidence="1">Hydrolyzes diadenosine 5',5'''-P1,P4-tetraphosphate to yield ADP.</text>
</comment>
<dbReference type="Proteomes" id="UP000053718">
    <property type="component" value="Unassembled WGS sequence"/>
</dbReference>
<dbReference type="PIRSF" id="PIRSF000903">
    <property type="entry name" value="B5n-ttraPtase_sm"/>
    <property type="match status" value="1"/>
</dbReference>
<dbReference type="OrthoDB" id="9807890at2"/>
<dbReference type="RefSeq" id="WP_034733056.1">
    <property type="nucleotide sequence ID" value="NZ_JPIN01000008.1"/>
</dbReference>
<comment type="catalytic activity">
    <reaction evidence="8">
        <text>P(1),P(4)-bis(5'-adenosyl) tetraphosphate + H2O = 2 ADP + 2 H(+)</text>
        <dbReference type="Rhea" id="RHEA:24252"/>
        <dbReference type="ChEBI" id="CHEBI:15377"/>
        <dbReference type="ChEBI" id="CHEBI:15378"/>
        <dbReference type="ChEBI" id="CHEBI:58141"/>
        <dbReference type="ChEBI" id="CHEBI:456216"/>
        <dbReference type="EC" id="3.6.1.41"/>
    </reaction>
</comment>
<dbReference type="NCBIfam" id="TIGR00668">
    <property type="entry name" value="apaH"/>
    <property type="match status" value="1"/>
</dbReference>
<dbReference type="InterPro" id="IPR050126">
    <property type="entry name" value="Ap4A_hydrolase"/>
</dbReference>
<keyword evidence="11" id="KW-1185">Reference proteome</keyword>
<dbReference type="InterPro" id="IPR029052">
    <property type="entry name" value="Metallo-depent_PP-like"/>
</dbReference>
<comment type="similarity">
    <text evidence="2">Belongs to the Ap4A hydrolase family.</text>
</comment>
<name>A0A094J7C3_9GAMM</name>
<dbReference type="eggNOG" id="COG0639">
    <property type="taxonomic scope" value="Bacteria"/>
</dbReference>
<organism evidence="10 11">
    <name type="scientific">Pseudidiomarina atlantica</name>
    <dbReference type="NCBI Taxonomy" id="1517416"/>
    <lineage>
        <taxon>Bacteria</taxon>
        <taxon>Pseudomonadati</taxon>
        <taxon>Pseudomonadota</taxon>
        <taxon>Gammaproteobacteria</taxon>
        <taxon>Alteromonadales</taxon>
        <taxon>Idiomarinaceae</taxon>
        <taxon>Pseudidiomarina</taxon>
    </lineage>
</organism>
<dbReference type="SUPFAM" id="SSF56300">
    <property type="entry name" value="Metallo-dependent phosphatases"/>
    <property type="match status" value="1"/>
</dbReference>
<evidence type="ECO:0000256" key="8">
    <source>
        <dbReference type="ARBA" id="ARBA00049417"/>
    </source>
</evidence>
<evidence type="ECO:0000313" key="10">
    <source>
        <dbReference type="EMBL" id="KFZ28506.1"/>
    </source>
</evidence>
<evidence type="ECO:0000256" key="6">
    <source>
        <dbReference type="ARBA" id="ARBA00032248"/>
    </source>
</evidence>
<accession>A0A094J7C3</accession>
<evidence type="ECO:0000256" key="5">
    <source>
        <dbReference type="ARBA" id="ARBA00031248"/>
    </source>
</evidence>
<dbReference type="PANTHER" id="PTHR42850:SF11">
    <property type="entry name" value="BIS(5'-NUCLEOSYL)-TETRAPHOSPHATASE [SYMMETRICAL]"/>
    <property type="match status" value="1"/>
</dbReference>
<dbReference type="STRING" id="1517416.IDAT_09370"/>
<comment type="caution">
    <text evidence="10">The sequence shown here is derived from an EMBL/GenBank/DDBJ whole genome shotgun (WGS) entry which is preliminary data.</text>
</comment>
<dbReference type="InterPro" id="IPR004843">
    <property type="entry name" value="Calcineurin-like_PHP"/>
</dbReference>
<sequence length="275" mass="30984">MARYLVGDLQGCVQQLAQLLEHVQFNPARDELWCVGDLVARGPDSLQCLELCRSLGPAFKAVLGNHDLNLMAVLLGVRRANPKDRLDEILALPEADKQQWLEFLINVPLMRTSDDLVMSHAGIYPYWNIAEAQSYADEVSASLRTAYARQELADWLREMYGNEPACWSDTLTGAARIRFFINAFTRMRFLNANGCLNLNVKEQPSAALREQGLTPWFEAWPQTANTVVFGHWAALQGQTARADVIGLDTGCVWGEYMTLMRWPDGQRWQAANPAR</sequence>
<dbReference type="Gene3D" id="3.60.21.10">
    <property type="match status" value="1"/>
</dbReference>
<dbReference type="GO" id="GO:0005737">
    <property type="term" value="C:cytoplasm"/>
    <property type="evidence" value="ECO:0007669"/>
    <property type="project" value="TreeGrafter"/>
</dbReference>
<dbReference type="EC" id="3.6.1.41" evidence="3"/>
<dbReference type="AlphaFoldDB" id="A0A094J7C3"/>
<protein>
    <recommendedName>
        <fullName evidence="3">bis(5'-nucleosyl)-tetraphosphatase (symmetrical)</fullName>
        <ecNumber evidence="3">3.6.1.41</ecNumber>
    </recommendedName>
    <alternativeName>
        <fullName evidence="6">Ap4A hydrolase</fullName>
    </alternativeName>
    <alternativeName>
        <fullName evidence="5">Diadenosine 5',5'''-P1,P4-tetraphosphate pyrophosphohydrolase</fullName>
    </alternativeName>
    <alternativeName>
        <fullName evidence="7">Diadenosine tetraphosphatase</fullName>
    </alternativeName>
</protein>
<dbReference type="Pfam" id="PF00149">
    <property type="entry name" value="Metallophos"/>
    <property type="match status" value="1"/>
</dbReference>
<proteinExistence type="inferred from homology"/>
<evidence type="ECO:0000313" key="11">
    <source>
        <dbReference type="Proteomes" id="UP000053718"/>
    </source>
</evidence>
<gene>
    <name evidence="10" type="ORF">IDAT_09370</name>
</gene>
<evidence type="ECO:0000256" key="4">
    <source>
        <dbReference type="ARBA" id="ARBA00022801"/>
    </source>
</evidence>
<dbReference type="NCBIfam" id="NF001204">
    <property type="entry name" value="PRK00166.1"/>
    <property type="match status" value="1"/>
</dbReference>
<keyword evidence="4" id="KW-0378">Hydrolase</keyword>
<reference evidence="10 11" key="1">
    <citation type="submission" date="2014-06" db="EMBL/GenBank/DDBJ databases">
        <title>Draft genome sequence of Idiomarina sp. MCCC 1A10513.</title>
        <authorList>
            <person name="Du J."/>
            <person name="Lai Q."/>
            <person name="Shao Z."/>
        </authorList>
    </citation>
    <scope>NUCLEOTIDE SEQUENCE [LARGE SCALE GENOMIC DNA]</scope>
    <source>
        <strain evidence="10 11">MCCC 1A10513</strain>
    </source>
</reference>
<dbReference type="EMBL" id="JPIN01000008">
    <property type="protein sequence ID" value="KFZ28506.1"/>
    <property type="molecule type" value="Genomic_DNA"/>
</dbReference>
<evidence type="ECO:0000256" key="2">
    <source>
        <dbReference type="ARBA" id="ARBA00005419"/>
    </source>
</evidence>
<evidence type="ECO:0000259" key="9">
    <source>
        <dbReference type="Pfam" id="PF00149"/>
    </source>
</evidence>
<evidence type="ECO:0000256" key="3">
    <source>
        <dbReference type="ARBA" id="ARBA00012506"/>
    </source>
</evidence>
<evidence type="ECO:0000256" key="1">
    <source>
        <dbReference type="ARBA" id="ARBA00003413"/>
    </source>
</evidence>
<feature type="domain" description="Calcineurin-like phosphoesterase" evidence="9">
    <location>
        <begin position="5"/>
        <end position="165"/>
    </location>
</feature>
<dbReference type="InterPro" id="IPR004617">
    <property type="entry name" value="ApaH"/>
</dbReference>
<evidence type="ECO:0000256" key="7">
    <source>
        <dbReference type="ARBA" id="ARBA00033210"/>
    </source>
</evidence>
<dbReference type="GO" id="GO:0008803">
    <property type="term" value="F:bis(5'-nucleosyl)-tetraphosphatase (symmetrical) activity"/>
    <property type="evidence" value="ECO:0007669"/>
    <property type="project" value="UniProtKB-EC"/>
</dbReference>
<dbReference type="GO" id="GO:0016791">
    <property type="term" value="F:phosphatase activity"/>
    <property type="evidence" value="ECO:0007669"/>
    <property type="project" value="TreeGrafter"/>
</dbReference>
<dbReference type="PANTHER" id="PTHR42850">
    <property type="entry name" value="METALLOPHOSPHOESTERASE"/>
    <property type="match status" value="1"/>
</dbReference>
<dbReference type="GO" id="GO:0110154">
    <property type="term" value="P:RNA decapping"/>
    <property type="evidence" value="ECO:0007669"/>
    <property type="project" value="TreeGrafter"/>
</dbReference>